<evidence type="ECO:0000259" key="1">
    <source>
        <dbReference type="Pfam" id="PF00134"/>
    </source>
</evidence>
<dbReference type="SUPFAM" id="SSF47954">
    <property type="entry name" value="Cyclin-like"/>
    <property type="match status" value="1"/>
</dbReference>
<evidence type="ECO:0000313" key="2">
    <source>
        <dbReference type="EMBL" id="KAG9395646.1"/>
    </source>
</evidence>
<dbReference type="GO" id="GO:0019901">
    <property type="term" value="F:protein kinase binding"/>
    <property type="evidence" value="ECO:0007669"/>
    <property type="project" value="InterPro"/>
</dbReference>
<dbReference type="Gene3D" id="1.10.472.10">
    <property type="entry name" value="Cyclin-like"/>
    <property type="match status" value="1"/>
</dbReference>
<dbReference type="Proteomes" id="UP000717585">
    <property type="component" value="Unassembled WGS sequence"/>
</dbReference>
<protein>
    <submittedName>
        <fullName evidence="2">Cyclin, N-terminal domain</fullName>
    </submittedName>
</protein>
<accession>A0A8J6BZL3</accession>
<gene>
    <name evidence="2" type="ORF">J8273_2850</name>
</gene>
<dbReference type="AlphaFoldDB" id="A0A8J6BZL3"/>
<name>A0A8J6BZL3_9EUKA</name>
<dbReference type="InterPro" id="IPR006671">
    <property type="entry name" value="Cyclin_N"/>
</dbReference>
<dbReference type="EMBL" id="JAHDYR010000009">
    <property type="protein sequence ID" value="KAG9395646.1"/>
    <property type="molecule type" value="Genomic_DNA"/>
</dbReference>
<feature type="domain" description="Cyclin N-terminal" evidence="1">
    <location>
        <begin position="98"/>
        <end position="179"/>
    </location>
</feature>
<dbReference type="InterPro" id="IPR036915">
    <property type="entry name" value="Cyclin-like_sf"/>
</dbReference>
<dbReference type="PANTHER" id="PTHR15615">
    <property type="match status" value="1"/>
</dbReference>
<comment type="caution">
    <text evidence="2">The sequence shown here is derived from an EMBL/GenBank/DDBJ whole genome shotgun (WGS) entry which is preliminary data.</text>
</comment>
<evidence type="ECO:0000313" key="3">
    <source>
        <dbReference type="Proteomes" id="UP000717585"/>
    </source>
</evidence>
<dbReference type="InterPro" id="IPR013922">
    <property type="entry name" value="Cyclin_PHO80-like"/>
</dbReference>
<reference evidence="2" key="1">
    <citation type="submission" date="2021-05" db="EMBL/GenBank/DDBJ databases">
        <title>A free-living protist that lacks canonical eukaryotic 1 DNA replication and segregation systems.</title>
        <authorList>
            <person name="Salas-Leiva D.E."/>
            <person name="Tromer E.C."/>
            <person name="Curtis B.A."/>
            <person name="Jerlstrom-Hultqvist J."/>
            <person name="Kolisko M."/>
            <person name="Yi Z."/>
            <person name="Salas-Leiva J.S."/>
            <person name="Gallot-Lavallee L."/>
            <person name="Kops G.J.P.L."/>
            <person name="Archibald J.M."/>
            <person name="Simpson A.G.B."/>
            <person name="Roger A.J."/>
        </authorList>
    </citation>
    <scope>NUCLEOTIDE SEQUENCE</scope>
    <source>
        <strain evidence="2">BICM</strain>
    </source>
</reference>
<dbReference type="Pfam" id="PF00134">
    <property type="entry name" value="Cyclin_N"/>
    <property type="match status" value="1"/>
</dbReference>
<dbReference type="OrthoDB" id="10250320at2759"/>
<proteinExistence type="predicted"/>
<keyword evidence="3" id="KW-1185">Reference proteome</keyword>
<organism evidence="2 3">
    <name type="scientific">Carpediemonas membranifera</name>
    <dbReference type="NCBI Taxonomy" id="201153"/>
    <lineage>
        <taxon>Eukaryota</taxon>
        <taxon>Metamonada</taxon>
        <taxon>Carpediemonas-like organisms</taxon>
        <taxon>Carpediemonas</taxon>
    </lineage>
</organism>
<dbReference type="PANTHER" id="PTHR15615:SF108">
    <property type="entry name" value="PROTEIN CNPPD1"/>
    <property type="match status" value="1"/>
</dbReference>
<sequence length="286" mass="32932">MYHLQTKEMNRTITGVAGAIYGILQKHTQERPPEELVVSLSHPLHVFIRHSSDNSRPTFSSIYLYLYTLFRKAQIGLSSTLVVSPHSHRTSMPRPTPFTQECMIAAVMYLQQFLEKTGMPFTQASWERITFTCVMVASKSWDDISCSSHSFSLCSAGNFTLRELNKMERYLLRELDYQLYVTSHTYRDVYYELKEIWTNVELDSRSGNPLAKTSEIVSKFNIRPDFGVRYIFGVNEKAQRTQPEIGSGIGTLSSPYPNISERASRPMVRQTLKLERRGMNVSRFMP</sequence>